<gene>
    <name evidence="11" type="primary">VP2_2</name>
    <name evidence="11" type="ORF">F1559_004044</name>
</gene>
<dbReference type="GO" id="GO:0004427">
    <property type="term" value="F:inorganic diphosphate phosphatase activity"/>
    <property type="evidence" value="ECO:0007669"/>
    <property type="project" value="InterPro"/>
</dbReference>
<evidence type="ECO:0000313" key="11">
    <source>
        <dbReference type="EMBL" id="KAF6004227.1"/>
    </source>
</evidence>
<keyword evidence="4 10" id="KW-0812">Transmembrane</keyword>
<evidence type="ECO:0000256" key="10">
    <source>
        <dbReference type="SAM" id="Phobius"/>
    </source>
</evidence>
<dbReference type="Proteomes" id="UP000530660">
    <property type="component" value="Unassembled WGS sequence"/>
</dbReference>
<protein>
    <recommendedName>
        <fullName evidence="2">H(+)-exporting diphosphatase</fullName>
        <ecNumber evidence="2">7.1.3.1</ecNumber>
    </recommendedName>
</protein>
<comment type="subcellular location">
    <subcellularLocation>
        <location evidence="1">Endomembrane system</location>
        <topology evidence="1">Multi-pass membrane protein</topology>
    </subcellularLocation>
</comment>
<dbReference type="InterPro" id="IPR004131">
    <property type="entry name" value="PPase-energised_H-pump"/>
</dbReference>
<keyword evidence="9 10" id="KW-0472">Membrane</keyword>
<evidence type="ECO:0000256" key="9">
    <source>
        <dbReference type="ARBA" id="ARBA00023136"/>
    </source>
</evidence>
<evidence type="ECO:0000256" key="7">
    <source>
        <dbReference type="ARBA" id="ARBA00022989"/>
    </source>
</evidence>
<keyword evidence="3" id="KW-0813">Transport</keyword>
<dbReference type="PANTHER" id="PTHR31998">
    <property type="entry name" value="K(+)-INSENSITIVE PYROPHOSPHATE-ENERGIZED PROTON PUMP"/>
    <property type="match status" value="1"/>
</dbReference>
<keyword evidence="11" id="KW-0560">Oxidoreductase</keyword>
<reference evidence="11 12" key="1">
    <citation type="journal article" date="2020" name="J. Phycol.">
        <title>Comparative genome analysis reveals Cyanidiococcus gen. nov., a new extremophilic red algal genus sister to Cyanidioschyzon (Cyanidioschyzonaceae, Rhodophyta).</title>
        <authorList>
            <person name="Liu S.-L."/>
            <person name="Chiang Y.-R."/>
            <person name="Yoon H.S."/>
            <person name="Fu H.-Y."/>
        </authorList>
    </citation>
    <scope>NUCLEOTIDE SEQUENCE [LARGE SCALE GENOMIC DNA]</scope>
    <source>
        <strain evidence="11 12">THAL066</strain>
    </source>
</reference>
<evidence type="ECO:0000313" key="12">
    <source>
        <dbReference type="Proteomes" id="UP000530660"/>
    </source>
</evidence>
<evidence type="ECO:0000256" key="8">
    <source>
        <dbReference type="ARBA" id="ARBA00023065"/>
    </source>
</evidence>
<feature type="transmembrane region" description="Helical" evidence="10">
    <location>
        <begin position="183"/>
        <end position="203"/>
    </location>
</feature>
<evidence type="ECO:0000256" key="3">
    <source>
        <dbReference type="ARBA" id="ARBA00022448"/>
    </source>
</evidence>
<organism evidence="11 12">
    <name type="scientific">Cyanidiococcus yangmingshanensis</name>
    <dbReference type="NCBI Taxonomy" id="2690220"/>
    <lineage>
        <taxon>Eukaryota</taxon>
        <taxon>Rhodophyta</taxon>
        <taxon>Bangiophyceae</taxon>
        <taxon>Cyanidiales</taxon>
        <taxon>Cyanidiaceae</taxon>
        <taxon>Cyanidiococcus</taxon>
    </lineage>
</organism>
<dbReference type="OrthoDB" id="1937at2759"/>
<comment type="caution">
    <text evidence="11">The sequence shown here is derived from an EMBL/GenBank/DDBJ whole genome shotgun (WGS) entry which is preliminary data.</text>
</comment>
<keyword evidence="8" id="KW-0406">Ion transport</keyword>
<evidence type="ECO:0000256" key="4">
    <source>
        <dbReference type="ARBA" id="ARBA00022692"/>
    </source>
</evidence>
<dbReference type="AlphaFoldDB" id="A0A7J7INW1"/>
<dbReference type="Pfam" id="PF03030">
    <property type="entry name" value="H_PPase"/>
    <property type="match status" value="1"/>
</dbReference>
<evidence type="ECO:0000256" key="5">
    <source>
        <dbReference type="ARBA" id="ARBA00022842"/>
    </source>
</evidence>
<dbReference type="GO" id="GO:0016020">
    <property type="term" value="C:membrane"/>
    <property type="evidence" value="ECO:0007669"/>
    <property type="project" value="InterPro"/>
</dbReference>
<keyword evidence="12" id="KW-1185">Reference proteome</keyword>
<proteinExistence type="predicted"/>
<feature type="transmembrane region" description="Helical" evidence="10">
    <location>
        <begin position="110"/>
        <end position="132"/>
    </location>
</feature>
<keyword evidence="11" id="KW-0575">Peroxidase</keyword>
<evidence type="ECO:0000256" key="2">
    <source>
        <dbReference type="ARBA" id="ARBA00013242"/>
    </source>
</evidence>
<evidence type="ECO:0000256" key="1">
    <source>
        <dbReference type="ARBA" id="ARBA00004127"/>
    </source>
</evidence>
<sequence length="205" mass="21359">MQFRSVDLATPEVFVAGLLGAAVVFLFSSLALTAVGHAAQGVVAEVRRQFREHPGIMAGTEKPDYERCVALVATAALRQMVLPGLLPVMAPIVIGMLFRYIGNLTGRPLLGLECAAGLLMVATIAGILMALFMNNAGGAADNAKKYIEDGHYGGKGSQSHKASVTGDTVGDPLKDTAGPSLHVLIKMLSTLTMVFGPAFVGHVNA</sequence>
<dbReference type="GO" id="GO:0004601">
    <property type="term" value="F:peroxidase activity"/>
    <property type="evidence" value="ECO:0007669"/>
    <property type="project" value="UniProtKB-KW"/>
</dbReference>
<feature type="transmembrane region" description="Helical" evidence="10">
    <location>
        <begin position="80"/>
        <end position="98"/>
    </location>
</feature>
<dbReference type="EMBL" id="VWRR01000004">
    <property type="protein sequence ID" value="KAF6004227.1"/>
    <property type="molecule type" value="Genomic_DNA"/>
</dbReference>
<evidence type="ECO:0000256" key="6">
    <source>
        <dbReference type="ARBA" id="ARBA00022967"/>
    </source>
</evidence>
<keyword evidence="6" id="KW-1278">Translocase</keyword>
<dbReference type="GO" id="GO:0012505">
    <property type="term" value="C:endomembrane system"/>
    <property type="evidence" value="ECO:0007669"/>
    <property type="project" value="UniProtKB-SubCell"/>
</dbReference>
<accession>A0A7J7INW1</accession>
<name>A0A7J7INW1_9RHOD</name>
<keyword evidence="7 10" id="KW-1133">Transmembrane helix</keyword>
<dbReference type="EC" id="7.1.3.1" evidence="2"/>
<dbReference type="GO" id="GO:0009678">
    <property type="term" value="F:diphosphate hydrolysis-driven proton transmembrane transporter activity"/>
    <property type="evidence" value="ECO:0007669"/>
    <property type="project" value="UniProtKB-EC"/>
</dbReference>
<keyword evidence="5" id="KW-0460">Magnesium</keyword>